<dbReference type="SMART" id="SM01004">
    <property type="entry name" value="ALAD"/>
    <property type="match status" value="1"/>
</dbReference>
<dbReference type="CDD" id="cd00384">
    <property type="entry name" value="ALAD_PBGS"/>
    <property type="match status" value="1"/>
</dbReference>
<dbReference type="PANTHER" id="PTHR11458:SF0">
    <property type="entry name" value="DELTA-AMINOLEVULINIC ACID DEHYDRATASE"/>
    <property type="match status" value="1"/>
</dbReference>
<protein>
    <recommendedName>
        <fullName evidence="4 13">Delta-aminolevulinic acid dehydratase</fullName>
        <ecNumber evidence="3 13">4.2.1.24</ecNumber>
    </recommendedName>
</protein>
<comment type="pathway">
    <text evidence="1">Porphyrin-containing compound metabolism; protoporphyrin-IX biosynthesis; coproporphyrinogen-III from 5-aminolevulinate: step 1/4.</text>
</comment>
<dbReference type="AlphaFoldDB" id="A0A1E3X7U2"/>
<feature type="active site" description="Schiff-base intermediate with substrate" evidence="9">
    <location>
        <position position="254"/>
    </location>
</feature>
<proteinExistence type="inferred from homology"/>
<evidence type="ECO:0000256" key="5">
    <source>
        <dbReference type="ARBA" id="ARBA00023133"/>
    </source>
</evidence>
<dbReference type="GO" id="GO:0005829">
    <property type="term" value="C:cytosol"/>
    <property type="evidence" value="ECO:0007669"/>
    <property type="project" value="TreeGrafter"/>
</dbReference>
<dbReference type="Gene3D" id="3.20.20.70">
    <property type="entry name" value="Aldolase class I"/>
    <property type="match status" value="1"/>
</dbReference>
<comment type="catalytic activity">
    <reaction evidence="8 13">
        <text>2 5-aminolevulinate = porphobilinogen + 2 H2O + H(+)</text>
        <dbReference type="Rhea" id="RHEA:24064"/>
        <dbReference type="ChEBI" id="CHEBI:15377"/>
        <dbReference type="ChEBI" id="CHEBI:15378"/>
        <dbReference type="ChEBI" id="CHEBI:58126"/>
        <dbReference type="ChEBI" id="CHEBI:356416"/>
        <dbReference type="EC" id="4.2.1.24"/>
    </reaction>
</comment>
<dbReference type="PATRIC" id="fig|1872076.5.peg.3785"/>
<evidence type="ECO:0000313" key="16">
    <source>
        <dbReference type="Proteomes" id="UP000094056"/>
    </source>
</evidence>
<evidence type="ECO:0000256" key="11">
    <source>
        <dbReference type="PIRSR" id="PIRSR001415-3"/>
    </source>
</evidence>
<dbReference type="GO" id="GO:0006782">
    <property type="term" value="P:protoporphyrinogen IX biosynthetic process"/>
    <property type="evidence" value="ECO:0007669"/>
    <property type="project" value="UniProtKB-UniPathway"/>
</dbReference>
<reference evidence="15 16" key="1">
    <citation type="submission" date="2016-07" db="EMBL/GenBank/DDBJ databases">
        <title>Draft genome of Scalindua rubra, obtained from a brine-seawater interface in the Red Sea, sheds light on salt adaptation in anammox bacteria.</title>
        <authorList>
            <person name="Speth D.R."/>
            <person name="Lagkouvardos I."/>
            <person name="Wang Y."/>
            <person name="Qian P.-Y."/>
            <person name="Dutilh B.E."/>
            <person name="Jetten M.S."/>
        </authorList>
    </citation>
    <scope>NUCLEOTIDE SEQUENCE [LARGE SCALE GENOMIC DNA]</scope>
    <source>
        <strain evidence="15">BSI-1</strain>
    </source>
</reference>
<dbReference type="PANTHER" id="PTHR11458">
    <property type="entry name" value="DELTA-AMINOLEVULINIC ACID DEHYDRATASE"/>
    <property type="match status" value="1"/>
</dbReference>
<dbReference type="NCBIfam" id="NF006762">
    <property type="entry name" value="PRK09283.1"/>
    <property type="match status" value="1"/>
</dbReference>
<sequence>MHFPKYRPRRLRSNKLLRELISETRLSVKDFIMPLFTRPGNGIKKEIPSMPGNYQFSVDTIVEEVKEIANLGITGVILFGIPDSKDELGSEAYADDGIIQKAVRAIKEDVSDILVITDVCMCEYTDHGHCGYIKKNEKTDEYYIDNDETIKLLAKEALSHAKAGVDIVAPSDMMDGRVGAIREILDENGYENIPIMSYAAKYASAFYGPFRDAAESPPSFGDRRSYQMDAPNAEEAIREVSLDIEEGADIIMVKPALPYLDVIRLIKDQFGYPVAAYNVSGEYSMLKAAHEKGWLDEKAVAMETLTSIKRAGADIILTYWAKDVARWLTS</sequence>
<evidence type="ECO:0000256" key="6">
    <source>
        <dbReference type="ARBA" id="ARBA00023239"/>
    </source>
</evidence>
<dbReference type="PRINTS" id="PR00144">
    <property type="entry name" value="DALDHYDRTASE"/>
</dbReference>
<evidence type="ECO:0000256" key="7">
    <source>
        <dbReference type="ARBA" id="ARBA00023244"/>
    </source>
</evidence>
<keyword evidence="11" id="KW-0862">Zinc</keyword>
<comment type="similarity">
    <text evidence="2 14">Belongs to the ALAD family.</text>
</comment>
<feature type="binding site" evidence="11">
    <location>
        <position position="130"/>
    </location>
    <ligand>
        <name>Zn(2+)</name>
        <dbReference type="ChEBI" id="CHEBI:29105"/>
        <note>catalytic</note>
    </ligand>
</feature>
<evidence type="ECO:0000313" key="15">
    <source>
        <dbReference type="EMBL" id="ODS31698.1"/>
    </source>
</evidence>
<evidence type="ECO:0000256" key="1">
    <source>
        <dbReference type="ARBA" id="ARBA00004694"/>
    </source>
</evidence>
<dbReference type="SUPFAM" id="SSF51569">
    <property type="entry name" value="Aldolase"/>
    <property type="match status" value="1"/>
</dbReference>
<keyword evidence="12" id="KW-0460">Magnesium</keyword>
<evidence type="ECO:0000256" key="2">
    <source>
        <dbReference type="ARBA" id="ARBA00008055"/>
    </source>
</evidence>
<comment type="subunit">
    <text evidence="13">Homooctamer.</text>
</comment>
<feature type="active site" description="Schiff-base intermediate with substrate" evidence="9">
    <location>
        <position position="201"/>
    </location>
</feature>
<dbReference type="PROSITE" id="PS00169">
    <property type="entry name" value="D_ALA_DEHYDRATASE"/>
    <property type="match status" value="1"/>
</dbReference>
<name>A0A1E3X7U2_9BACT</name>
<evidence type="ECO:0000256" key="4">
    <source>
        <dbReference type="ARBA" id="ARBA00020771"/>
    </source>
</evidence>
<dbReference type="InterPro" id="IPR013785">
    <property type="entry name" value="Aldolase_TIM"/>
</dbReference>
<feature type="binding site" evidence="12">
    <location>
        <position position="239"/>
    </location>
    <ligand>
        <name>Mg(2+)</name>
        <dbReference type="ChEBI" id="CHEBI:18420"/>
    </ligand>
</feature>
<feature type="binding site" evidence="10">
    <location>
        <position position="280"/>
    </location>
    <ligand>
        <name>5-aminolevulinate</name>
        <dbReference type="ChEBI" id="CHEBI:356416"/>
        <label>2</label>
    </ligand>
</feature>
<keyword evidence="6 13" id="KW-0456">Lyase</keyword>
<evidence type="ECO:0000256" key="13">
    <source>
        <dbReference type="RuleBase" id="RU000515"/>
    </source>
</evidence>
<evidence type="ECO:0000256" key="10">
    <source>
        <dbReference type="PIRSR" id="PIRSR001415-2"/>
    </source>
</evidence>
<dbReference type="Pfam" id="PF00490">
    <property type="entry name" value="ALAD"/>
    <property type="match status" value="1"/>
</dbReference>
<organism evidence="15 16">
    <name type="scientific">Candidatus Scalindua rubra</name>
    <dbReference type="NCBI Taxonomy" id="1872076"/>
    <lineage>
        <taxon>Bacteria</taxon>
        <taxon>Pseudomonadati</taxon>
        <taxon>Planctomycetota</taxon>
        <taxon>Candidatus Brocadiia</taxon>
        <taxon>Candidatus Brocadiales</taxon>
        <taxon>Candidatus Scalinduaceae</taxon>
        <taxon>Candidatus Scalindua</taxon>
    </lineage>
</organism>
<evidence type="ECO:0000256" key="3">
    <source>
        <dbReference type="ARBA" id="ARBA00012053"/>
    </source>
</evidence>
<keyword evidence="5" id="KW-0350">Heme biosynthesis</keyword>
<dbReference type="FunFam" id="3.20.20.70:FF:000019">
    <property type="entry name" value="Delta-aminolevulinic acid dehydratase"/>
    <property type="match status" value="1"/>
</dbReference>
<dbReference type="Proteomes" id="UP000094056">
    <property type="component" value="Unassembled WGS sequence"/>
</dbReference>
<feature type="binding site" evidence="10">
    <location>
        <position position="211"/>
    </location>
    <ligand>
        <name>5-aminolevulinate</name>
        <dbReference type="ChEBI" id="CHEBI:356416"/>
        <label>1</label>
    </ligand>
</feature>
<evidence type="ECO:0000256" key="14">
    <source>
        <dbReference type="RuleBase" id="RU004161"/>
    </source>
</evidence>
<dbReference type="GO" id="GO:0004655">
    <property type="term" value="F:porphobilinogen synthase activity"/>
    <property type="evidence" value="ECO:0007669"/>
    <property type="project" value="UniProtKB-EC"/>
</dbReference>
<feature type="binding site" evidence="11">
    <location>
        <position position="122"/>
    </location>
    <ligand>
        <name>Zn(2+)</name>
        <dbReference type="ChEBI" id="CHEBI:29105"/>
        <note>catalytic</note>
    </ligand>
</feature>
<dbReference type="EMBL" id="MAYW01000100">
    <property type="protein sequence ID" value="ODS31698.1"/>
    <property type="molecule type" value="Genomic_DNA"/>
</dbReference>
<evidence type="ECO:0000256" key="12">
    <source>
        <dbReference type="PIRSR" id="PIRSR001415-5"/>
    </source>
</evidence>
<feature type="binding site" evidence="10">
    <location>
        <position position="319"/>
    </location>
    <ligand>
        <name>5-aminolevulinate</name>
        <dbReference type="ChEBI" id="CHEBI:356416"/>
        <label>2</label>
    </ligand>
</feature>
<keyword evidence="11" id="KW-0479">Metal-binding</keyword>
<comment type="caution">
    <text evidence="15">The sequence shown here is derived from an EMBL/GenBank/DDBJ whole genome shotgun (WGS) entry which is preliminary data.</text>
</comment>
<dbReference type="UniPathway" id="UPA00251">
    <property type="reaction ID" value="UER00318"/>
</dbReference>
<dbReference type="EC" id="4.2.1.24" evidence="3 13"/>
<dbReference type="GO" id="GO:0008270">
    <property type="term" value="F:zinc ion binding"/>
    <property type="evidence" value="ECO:0007669"/>
    <property type="project" value="TreeGrafter"/>
</dbReference>
<dbReference type="InterPro" id="IPR001731">
    <property type="entry name" value="ALAD"/>
</dbReference>
<keyword evidence="7 13" id="KW-0627">Porphyrin biosynthesis</keyword>
<gene>
    <name evidence="15" type="ORF">SCARUB_03186</name>
</gene>
<dbReference type="PIRSF" id="PIRSF001415">
    <property type="entry name" value="Porphbilin_synth"/>
    <property type="match status" value="1"/>
</dbReference>
<dbReference type="InterPro" id="IPR030656">
    <property type="entry name" value="ALAD_AS"/>
</dbReference>
<feature type="binding site" evidence="10">
    <location>
        <position position="223"/>
    </location>
    <ligand>
        <name>5-aminolevulinate</name>
        <dbReference type="ChEBI" id="CHEBI:356416"/>
        <label>1</label>
    </ligand>
</feature>
<accession>A0A1E3X7U2</accession>
<evidence type="ECO:0000256" key="8">
    <source>
        <dbReference type="ARBA" id="ARBA00047651"/>
    </source>
</evidence>
<feature type="binding site" evidence="11">
    <location>
        <position position="120"/>
    </location>
    <ligand>
        <name>Zn(2+)</name>
        <dbReference type="ChEBI" id="CHEBI:29105"/>
        <note>catalytic</note>
    </ligand>
</feature>
<evidence type="ECO:0000256" key="9">
    <source>
        <dbReference type="PIRSR" id="PIRSR001415-1"/>
    </source>
</evidence>